<reference evidence="13 14" key="1">
    <citation type="submission" date="2020-06" db="EMBL/GenBank/DDBJ databases">
        <authorList>
            <consortium name="Wellcome Sanger Institute Data Sharing"/>
        </authorList>
    </citation>
    <scope>NUCLEOTIDE SEQUENCE [LARGE SCALE GENOMIC DNA]</scope>
</reference>
<keyword evidence="9" id="KW-0496">Mitochondrion</keyword>
<evidence type="ECO:0000256" key="5">
    <source>
        <dbReference type="ARBA" id="ARBA00022692"/>
    </source>
</evidence>
<dbReference type="GO" id="GO:0005741">
    <property type="term" value="C:mitochondrial outer membrane"/>
    <property type="evidence" value="ECO:0007669"/>
    <property type="project" value="UniProtKB-SubCell"/>
</dbReference>
<keyword evidence="8" id="KW-0175">Coiled coil</keyword>
<dbReference type="GO" id="GO:0005876">
    <property type="term" value="C:spindle microtubule"/>
    <property type="evidence" value="ECO:0007669"/>
    <property type="project" value="TreeGrafter"/>
</dbReference>
<evidence type="ECO:0000256" key="7">
    <source>
        <dbReference type="ARBA" id="ARBA00022989"/>
    </source>
</evidence>
<dbReference type="PANTHER" id="PTHR16056:SF18">
    <property type="entry name" value="REGULATOR OF MICROTUBULE DYNAMICS PROTEIN 3"/>
    <property type="match status" value="1"/>
</dbReference>
<dbReference type="PANTHER" id="PTHR16056">
    <property type="entry name" value="REGULATOR OF MICROTUBULE DYNAMICS PROTEIN"/>
    <property type="match status" value="1"/>
</dbReference>
<evidence type="ECO:0000313" key="13">
    <source>
        <dbReference type="Ensembl" id="ENSDCDP00010015991.1"/>
    </source>
</evidence>
<protein>
    <submittedName>
        <fullName evidence="13">Uncharacterized protein</fullName>
    </submittedName>
</protein>
<organism evidence="13 14">
    <name type="scientific">Denticeps clupeoides</name>
    <name type="common">denticle herring</name>
    <dbReference type="NCBI Taxonomy" id="299321"/>
    <lineage>
        <taxon>Eukaryota</taxon>
        <taxon>Metazoa</taxon>
        <taxon>Chordata</taxon>
        <taxon>Craniata</taxon>
        <taxon>Vertebrata</taxon>
        <taxon>Euteleostomi</taxon>
        <taxon>Actinopterygii</taxon>
        <taxon>Neopterygii</taxon>
        <taxon>Teleostei</taxon>
        <taxon>Clupei</taxon>
        <taxon>Clupeiformes</taxon>
        <taxon>Denticipitoidei</taxon>
        <taxon>Denticipitidae</taxon>
        <taxon>Denticeps</taxon>
    </lineage>
</organism>
<evidence type="ECO:0000256" key="9">
    <source>
        <dbReference type="ARBA" id="ARBA00023128"/>
    </source>
</evidence>
<accession>A0AAY4B829</accession>
<evidence type="ECO:0000256" key="1">
    <source>
        <dbReference type="ARBA" id="ARBA00004123"/>
    </source>
</evidence>
<dbReference type="Proteomes" id="UP000694580">
    <property type="component" value="Chromosome 4"/>
</dbReference>
<evidence type="ECO:0000256" key="4">
    <source>
        <dbReference type="ARBA" id="ARBA00022490"/>
    </source>
</evidence>
<reference evidence="13" key="3">
    <citation type="submission" date="2025-09" db="UniProtKB">
        <authorList>
            <consortium name="Ensembl"/>
        </authorList>
    </citation>
    <scope>IDENTIFICATION</scope>
</reference>
<comment type="subcellular location">
    <subcellularLocation>
        <location evidence="3">Cytoplasm</location>
        <location evidence="3">Cytoskeleton</location>
        <location evidence="3">Spindle pole</location>
    </subcellularLocation>
    <subcellularLocation>
        <location evidence="2">Mitochondrion outer membrane</location>
        <topology evidence="2">Single-pass membrane protein</topology>
    </subcellularLocation>
    <subcellularLocation>
        <location evidence="1">Nucleus</location>
    </subcellularLocation>
</comment>
<evidence type="ECO:0000256" key="12">
    <source>
        <dbReference type="ARBA" id="ARBA00023242"/>
    </source>
</evidence>
<keyword evidence="7" id="KW-1133">Transmembrane helix</keyword>
<dbReference type="Ensembl" id="ENSDCDT00010016960.1">
    <property type="protein sequence ID" value="ENSDCDP00010015991.1"/>
    <property type="gene ID" value="ENSDCDG00010007351.1"/>
</dbReference>
<dbReference type="GO" id="GO:0005634">
    <property type="term" value="C:nucleus"/>
    <property type="evidence" value="ECO:0007669"/>
    <property type="project" value="UniProtKB-SubCell"/>
</dbReference>
<evidence type="ECO:0000313" key="14">
    <source>
        <dbReference type="Proteomes" id="UP000694580"/>
    </source>
</evidence>
<dbReference type="GO" id="GO:0097431">
    <property type="term" value="C:mitotic spindle pole"/>
    <property type="evidence" value="ECO:0007669"/>
    <property type="project" value="TreeGrafter"/>
</dbReference>
<sequence length="239" mass="26788">MITGGNFFLTLLPSLLEVPRSPQIKYNIPKNRASKTSAHVREIILHHSLTNTAEVPGAKQPGDGNKDQDEDEKLKALLCEAKSALFKHELSAQCHKQYAILSSLNIQHSDTFKKIDANYVLKKHLDRFFALGGKDPVCSYLLGRWCYNMATRRELTDTANSYVSYQGSSSIHEALDNFLEADKLSGGSSMRIKLYIAKCYDETGLHFEASALARKALDMRNDSDEDADVLIHELEALIR</sequence>
<evidence type="ECO:0000256" key="3">
    <source>
        <dbReference type="ARBA" id="ARBA00004647"/>
    </source>
</evidence>
<reference evidence="13" key="2">
    <citation type="submission" date="2025-08" db="UniProtKB">
        <authorList>
            <consortium name="Ensembl"/>
        </authorList>
    </citation>
    <scope>IDENTIFICATION</scope>
</reference>
<name>A0AAY4B829_9TELE</name>
<dbReference type="GeneTree" id="ENSGT01120000277811"/>
<keyword evidence="10" id="KW-0472">Membrane</keyword>
<keyword evidence="5" id="KW-0812">Transmembrane</keyword>
<evidence type="ECO:0000256" key="2">
    <source>
        <dbReference type="ARBA" id="ARBA00004572"/>
    </source>
</evidence>
<keyword evidence="14" id="KW-1185">Reference proteome</keyword>
<evidence type="ECO:0000256" key="6">
    <source>
        <dbReference type="ARBA" id="ARBA00022787"/>
    </source>
</evidence>
<keyword evidence="6" id="KW-1000">Mitochondrion outer membrane</keyword>
<evidence type="ECO:0000256" key="8">
    <source>
        <dbReference type="ARBA" id="ARBA00023054"/>
    </source>
</evidence>
<dbReference type="Pfam" id="PF21033">
    <property type="entry name" value="RMD1-3"/>
    <property type="match status" value="1"/>
</dbReference>
<dbReference type="InterPro" id="IPR049039">
    <property type="entry name" value="RMD1-3_a_helical_rpt"/>
</dbReference>
<keyword evidence="12" id="KW-0539">Nucleus</keyword>
<keyword evidence="11" id="KW-0206">Cytoskeleton</keyword>
<proteinExistence type="predicted"/>
<evidence type="ECO:0000256" key="10">
    <source>
        <dbReference type="ARBA" id="ARBA00023136"/>
    </source>
</evidence>
<dbReference type="GO" id="GO:0008017">
    <property type="term" value="F:microtubule binding"/>
    <property type="evidence" value="ECO:0007669"/>
    <property type="project" value="TreeGrafter"/>
</dbReference>
<keyword evidence="4" id="KW-0963">Cytoplasm</keyword>
<dbReference type="AlphaFoldDB" id="A0AAY4B829"/>
<evidence type="ECO:0000256" key="11">
    <source>
        <dbReference type="ARBA" id="ARBA00023212"/>
    </source>
</evidence>